<keyword evidence="6 12" id="KW-0732">Signal</keyword>
<keyword evidence="10" id="KW-0325">Glycoprotein</keyword>
<evidence type="ECO:0000256" key="9">
    <source>
        <dbReference type="ARBA" id="ARBA00023136"/>
    </source>
</evidence>
<dbReference type="InterPro" id="IPR011678">
    <property type="entry name" value="EMC1_C"/>
</dbReference>
<feature type="transmembrane region" description="Helical" evidence="11">
    <location>
        <begin position="951"/>
        <end position="971"/>
    </location>
</feature>
<name>A0A9P6X3W2_RHIOR</name>
<evidence type="ECO:0000256" key="7">
    <source>
        <dbReference type="ARBA" id="ARBA00022824"/>
    </source>
</evidence>
<dbReference type="Gene3D" id="2.130.10.10">
    <property type="entry name" value="YVTN repeat-like/Quinoprotein amine dehydrogenase"/>
    <property type="match status" value="1"/>
</dbReference>
<sequence>MFRITSCGLLFLILSIAHLFIPVLAIYESEAGTFDWHHVWIGHPQEAFKIDDDRILVYSDRNVFASLNTYTGAVEWRQVLDKQLTSFQVSDAGILTVSTEPECVQFWNKTNGQLIWEFNLPQDKLIGNAEPILWNNGEVIIFLGSEELLKITKKGEIAWKWLKPVKEGGMIKMIEKDEHIYVVVEPEEDIDAPYFFISIIDKLSGEMKKTLQIHCNSGFSHITYIGDYVFWIEENELKWTPIYMKDIQTAGIQELVKSTPIADEFIPSQISLFGKSNSFIITVEYENEDYDVSQIASALISIENNGKSLIFKKFFDAQTTFGGVDFFGASVVRVYRSGPTEFTAYISSEDKEIKVKHDFKLSGEINYMKVIELNPFKLLVVTEGSSVFFYNESNILWSREESLANIAASEFLELPEQKLWTQMAGEFDKVPSQQEVKGSLGRYLHRLGGHIQELSLLPKWFILRFAGMYRSNSEKSNNKFSTLEAQSCWLNLTNPKVLYRDNFGLRKLLISVTKSGKIIAQDTSQKGKIVWSRYVPSYSFKEIHVVRGATVKLPPIIVVIGSVYDPIEGDITGFLRLDALTGDDYISSIPESANHFEPLVTTSISVDKVMRLPIEDPEERTHILAIYESGSERVFIYPDTTATREKFAAEFLSKFYFSTQTSIGVQGFKVIEGYRGSLKTMPVWNFTLPEGEEIVVSSKPQPQEKIALLGRALGNRNVLYKYLNAHMFALVTKKGYALKVRIIDSVKGSILYETIHDNVDTNTNKVHIIQAENWFVYHFWSNDSRAKGYQAVVLELFEGKHENERIESLNFSSYDNNQPHIQSAVFAFPYPVTSMGLTTTKNGISTKAILFGLSSNQIVSINKRLLDPRRPKSKPTNEDIEEMLIPYAPIPDERRLFLTYDLYVAGIQSIITSPSLLESTSLVFAYGLDTFYTQSSPSRQFDVLSKDFSKIQLLLTMAGLAMAIIISGPMVRRKRINALWK</sequence>
<keyword evidence="16" id="KW-1185">Reference proteome</keyword>
<gene>
    <name evidence="15" type="ORF">G6F64_009277</name>
</gene>
<evidence type="ECO:0000259" key="13">
    <source>
        <dbReference type="Pfam" id="PF07774"/>
    </source>
</evidence>
<evidence type="ECO:0000259" key="14">
    <source>
        <dbReference type="Pfam" id="PF25293"/>
    </source>
</evidence>
<keyword evidence="5 11" id="KW-0812">Transmembrane</keyword>
<feature type="domain" description="ER membrane protein complex subunit 1 C-terminal" evidence="13">
    <location>
        <begin position="771"/>
        <end position="980"/>
    </location>
</feature>
<evidence type="ECO:0000256" key="12">
    <source>
        <dbReference type="SAM" id="SignalP"/>
    </source>
</evidence>
<dbReference type="GO" id="GO:0034975">
    <property type="term" value="P:protein folding in endoplasmic reticulum"/>
    <property type="evidence" value="ECO:0007669"/>
    <property type="project" value="TreeGrafter"/>
</dbReference>
<dbReference type="PANTHER" id="PTHR21573">
    <property type="entry name" value="ER MEMBRANE PROTEIN COMPLEX SUBUNIT 1"/>
    <property type="match status" value="1"/>
</dbReference>
<dbReference type="Pfam" id="PF25293">
    <property type="entry name" value="Beta-prop_EMC1_N"/>
    <property type="match status" value="1"/>
</dbReference>
<evidence type="ECO:0000256" key="11">
    <source>
        <dbReference type="SAM" id="Phobius"/>
    </source>
</evidence>
<proteinExistence type="inferred from homology"/>
<evidence type="ECO:0000256" key="10">
    <source>
        <dbReference type="ARBA" id="ARBA00023180"/>
    </source>
</evidence>
<evidence type="ECO:0000256" key="1">
    <source>
        <dbReference type="ARBA" id="ARBA00004115"/>
    </source>
</evidence>
<dbReference type="Proteomes" id="UP000716291">
    <property type="component" value="Unassembled WGS sequence"/>
</dbReference>
<keyword evidence="8 11" id="KW-1133">Transmembrane helix</keyword>
<reference evidence="15" key="1">
    <citation type="journal article" date="2020" name="Microb. Genom.">
        <title>Genetic diversity of clinical and environmental Mucorales isolates obtained from an investigation of mucormycosis cases among solid organ transplant recipients.</title>
        <authorList>
            <person name="Nguyen M.H."/>
            <person name="Kaul D."/>
            <person name="Muto C."/>
            <person name="Cheng S.J."/>
            <person name="Richter R.A."/>
            <person name="Bruno V.M."/>
            <person name="Liu G."/>
            <person name="Beyhan S."/>
            <person name="Sundermann A.J."/>
            <person name="Mounaud S."/>
            <person name="Pasculle A.W."/>
            <person name="Nierman W.C."/>
            <person name="Driscoll E."/>
            <person name="Cumbie R."/>
            <person name="Clancy C.J."/>
            <person name="Dupont C.L."/>
        </authorList>
    </citation>
    <scope>NUCLEOTIDE SEQUENCE</scope>
    <source>
        <strain evidence="15">GL11</strain>
    </source>
</reference>
<evidence type="ECO:0000256" key="6">
    <source>
        <dbReference type="ARBA" id="ARBA00022729"/>
    </source>
</evidence>
<keyword evidence="9 11" id="KW-0472">Membrane</keyword>
<dbReference type="InterPro" id="IPR058545">
    <property type="entry name" value="Beta-prop_EMC1_1st"/>
</dbReference>
<evidence type="ECO:0000313" key="15">
    <source>
        <dbReference type="EMBL" id="KAG1304355.1"/>
    </source>
</evidence>
<evidence type="ECO:0000256" key="4">
    <source>
        <dbReference type="ARBA" id="ARBA00020824"/>
    </source>
</evidence>
<protein>
    <recommendedName>
        <fullName evidence="4">ER membrane protein complex subunit 1</fullName>
    </recommendedName>
</protein>
<comment type="similarity">
    <text evidence="2">Belongs to the EMC1 family.</text>
</comment>
<evidence type="ECO:0000313" key="16">
    <source>
        <dbReference type="Proteomes" id="UP000716291"/>
    </source>
</evidence>
<dbReference type="SUPFAM" id="SSF50998">
    <property type="entry name" value="Quinoprotein alcohol dehydrogenase-like"/>
    <property type="match status" value="1"/>
</dbReference>
<dbReference type="GO" id="GO:0072546">
    <property type="term" value="C:EMC complex"/>
    <property type="evidence" value="ECO:0007669"/>
    <property type="project" value="InterPro"/>
</dbReference>
<dbReference type="PANTHER" id="PTHR21573:SF0">
    <property type="entry name" value="ER MEMBRANE PROTEIN COMPLEX SUBUNIT 1"/>
    <property type="match status" value="1"/>
</dbReference>
<comment type="caution">
    <text evidence="15">The sequence shown here is derived from an EMBL/GenBank/DDBJ whole genome shotgun (WGS) entry which is preliminary data.</text>
</comment>
<accession>A0A9P6X3W2</accession>
<feature type="chain" id="PRO_5040373289" description="ER membrane protein complex subunit 1" evidence="12">
    <location>
        <begin position="26"/>
        <end position="981"/>
    </location>
</feature>
<evidence type="ECO:0000256" key="5">
    <source>
        <dbReference type="ARBA" id="ARBA00022692"/>
    </source>
</evidence>
<evidence type="ECO:0000256" key="8">
    <source>
        <dbReference type="ARBA" id="ARBA00022989"/>
    </source>
</evidence>
<dbReference type="InterPro" id="IPR015943">
    <property type="entry name" value="WD40/YVTN_repeat-like_dom_sf"/>
</dbReference>
<keyword evidence="7" id="KW-0256">Endoplasmic reticulum</keyword>
<feature type="domain" description="EMC1 first beta-propeller" evidence="14">
    <location>
        <begin position="25"/>
        <end position="401"/>
    </location>
</feature>
<dbReference type="AlphaFoldDB" id="A0A9P6X3W2"/>
<comment type="subcellular location">
    <subcellularLocation>
        <location evidence="1">Endoplasmic reticulum membrane</location>
        <topology evidence="1">Single-pass type I membrane protein</topology>
    </subcellularLocation>
</comment>
<dbReference type="Pfam" id="PF07774">
    <property type="entry name" value="EMC1_C"/>
    <property type="match status" value="1"/>
</dbReference>
<dbReference type="EMBL" id="JAANQT010001659">
    <property type="protein sequence ID" value="KAG1304355.1"/>
    <property type="molecule type" value="Genomic_DNA"/>
</dbReference>
<evidence type="ECO:0000256" key="3">
    <source>
        <dbReference type="ARBA" id="ARBA00011276"/>
    </source>
</evidence>
<feature type="signal peptide" evidence="12">
    <location>
        <begin position="1"/>
        <end position="25"/>
    </location>
</feature>
<evidence type="ECO:0000256" key="2">
    <source>
        <dbReference type="ARBA" id="ARBA00007904"/>
    </source>
</evidence>
<comment type="subunit">
    <text evidence="3">Component of the ER membrane protein complex (EMC).</text>
</comment>
<dbReference type="InterPro" id="IPR011047">
    <property type="entry name" value="Quinoprotein_ADH-like_sf"/>
</dbReference>
<dbReference type="InterPro" id="IPR026895">
    <property type="entry name" value="EMC1"/>
</dbReference>
<organism evidence="15 16">
    <name type="scientific">Rhizopus oryzae</name>
    <name type="common">Mucormycosis agent</name>
    <name type="synonym">Rhizopus arrhizus var. delemar</name>
    <dbReference type="NCBI Taxonomy" id="64495"/>
    <lineage>
        <taxon>Eukaryota</taxon>
        <taxon>Fungi</taxon>
        <taxon>Fungi incertae sedis</taxon>
        <taxon>Mucoromycota</taxon>
        <taxon>Mucoromycotina</taxon>
        <taxon>Mucoromycetes</taxon>
        <taxon>Mucorales</taxon>
        <taxon>Mucorineae</taxon>
        <taxon>Rhizopodaceae</taxon>
        <taxon>Rhizopus</taxon>
    </lineage>
</organism>